<dbReference type="NCBIfam" id="NF001484">
    <property type="entry name" value="PRK00331.1"/>
    <property type="match status" value="1"/>
</dbReference>
<dbReference type="InterPro" id="IPR005855">
    <property type="entry name" value="GFAT"/>
</dbReference>
<evidence type="ECO:0000259" key="8">
    <source>
        <dbReference type="PROSITE" id="PS51278"/>
    </source>
</evidence>
<dbReference type="Gene3D" id="3.60.20.10">
    <property type="entry name" value="Glutamine Phosphoribosylpyrophosphate, subunit 1, domain 1"/>
    <property type="match status" value="1"/>
</dbReference>
<evidence type="ECO:0000256" key="2">
    <source>
        <dbReference type="ARBA" id="ARBA00012916"/>
    </source>
</evidence>
<dbReference type="GO" id="GO:0006487">
    <property type="term" value="P:protein N-linked glycosylation"/>
    <property type="evidence" value="ECO:0007669"/>
    <property type="project" value="TreeGrafter"/>
</dbReference>
<dbReference type="GO" id="GO:0005829">
    <property type="term" value="C:cytosol"/>
    <property type="evidence" value="ECO:0007669"/>
    <property type="project" value="TreeGrafter"/>
</dbReference>
<dbReference type="NCBIfam" id="TIGR01135">
    <property type="entry name" value="glmS"/>
    <property type="match status" value="1"/>
</dbReference>
<evidence type="ECO:0000256" key="5">
    <source>
        <dbReference type="ARBA" id="ARBA00022679"/>
    </source>
</evidence>
<evidence type="ECO:0000256" key="6">
    <source>
        <dbReference type="ARBA" id="ARBA00022737"/>
    </source>
</evidence>
<reference evidence="11" key="1">
    <citation type="submission" date="2016-10" db="EMBL/GenBank/DDBJ databases">
        <authorList>
            <person name="Varghese N."/>
            <person name="Submissions S."/>
        </authorList>
    </citation>
    <scope>NUCLEOTIDE SEQUENCE [LARGE SCALE GENOMIC DNA]</scope>
    <source>
        <strain evidence="11">IBRC-M 10403</strain>
    </source>
</reference>
<dbReference type="InterPro" id="IPR046348">
    <property type="entry name" value="SIS_dom_sf"/>
</dbReference>
<dbReference type="EMBL" id="FMZZ01000001">
    <property type="protein sequence ID" value="SDC22374.1"/>
    <property type="molecule type" value="Genomic_DNA"/>
</dbReference>
<dbReference type="Pfam" id="PF13522">
    <property type="entry name" value="GATase_6"/>
    <property type="match status" value="1"/>
</dbReference>
<dbReference type="CDD" id="cd05009">
    <property type="entry name" value="SIS_GlmS_GlmD_2"/>
    <property type="match status" value="1"/>
</dbReference>
<evidence type="ECO:0000259" key="9">
    <source>
        <dbReference type="PROSITE" id="PS51464"/>
    </source>
</evidence>
<dbReference type="InterPro" id="IPR035466">
    <property type="entry name" value="GlmS/AgaS_SIS"/>
</dbReference>
<keyword evidence="4 10" id="KW-0032">Aminotransferase</keyword>
<accession>A0A1G6JUH7</accession>
<keyword evidence="5 10" id="KW-0808">Transferase</keyword>
<dbReference type="InterPro" id="IPR017932">
    <property type="entry name" value="GATase_2_dom"/>
</dbReference>
<proteinExistence type="predicted"/>
<dbReference type="InterPro" id="IPR001347">
    <property type="entry name" value="SIS_dom"/>
</dbReference>
<dbReference type="CDD" id="cd00714">
    <property type="entry name" value="GFAT"/>
    <property type="match status" value="1"/>
</dbReference>
<keyword evidence="7" id="KW-0315">Glutamine amidotransferase</keyword>
<dbReference type="OrthoDB" id="9761808at2"/>
<dbReference type="PROSITE" id="PS51278">
    <property type="entry name" value="GATASE_TYPE_2"/>
    <property type="match status" value="1"/>
</dbReference>
<name>A0A1G6JUH7_9PSEU</name>
<dbReference type="InterPro" id="IPR047084">
    <property type="entry name" value="GFAT_N"/>
</dbReference>
<dbReference type="InterPro" id="IPR035490">
    <property type="entry name" value="GlmS/FrlB_SIS"/>
</dbReference>
<dbReference type="GO" id="GO:0006047">
    <property type="term" value="P:UDP-N-acetylglucosamine metabolic process"/>
    <property type="evidence" value="ECO:0007669"/>
    <property type="project" value="TreeGrafter"/>
</dbReference>
<dbReference type="PANTHER" id="PTHR10937">
    <property type="entry name" value="GLUCOSAMINE--FRUCTOSE-6-PHOSPHATE AMINOTRANSFERASE, ISOMERIZING"/>
    <property type="match status" value="1"/>
</dbReference>
<dbReference type="Pfam" id="PF01380">
    <property type="entry name" value="SIS"/>
    <property type="match status" value="2"/>
</dbReference>
<comment type="catalytic activity">
    <reaction evidence="1">
        <text>D-fructose 6-phosphate + L-glutamine = D-glucosamine 6-phosphate + L-glutamate</text>
        <dbReference type="Rhea" id="RHEA:13237"/>
        <dbReference type="ChEBI" id="CHEBI:29985"/>
        <dbReference type="ChEBI" id="CHEBI:58359"/>
        <dbReference type="ChEBI" id="CHEBI:58725"/>
        <dbReference type="ChEBI" id="CHEBI:61527"/>
        <dbReference type="EC" id="2.6.1.16"/>
    </reaction>
</comment>
<dbReference type="InterPro" id="IPR029055">
    <property type="entry name" value="Ntn_hydrolases_N"/>
</dbReference>
<evidence type="ECO:0000256" key="3">
    <source>
        <dbReference type="ARBA" id="ARBA00016090"/>
    </source>
</evidence>
<evidence type="ECO:0000256" key="4">
    <source>
        <dbReference type="ARBA" id="ARBA00022576"/>
    </source>
</evidence>
<sequence length="597" mass="63540">MCGIAGIAGIHDIRQALTTALERLEYRGYDSAGMAIHSAGGIDVRKSVGSVATLAATLPPEPVPGSGIAHTRWATHGAPSTRNAHPHLSYDASIAIVHNGTIRNIAELRGELDDLGVSAVSDTDSEVLAHLVAWHRGQGADTETALRLALARVDGDYAVLVIAADRPGTLVAAADGSPLLIGVDGRAVHIASDRAALASECTHYSHVLDGEVVTITTAVPAGRDWKPASRESGWQGKGSYPNFLLKEINDQPRTTRAAISALFSPIAPGSPADWSATLDRPSIKRVRFLGCGSSYYAGEVSASFVEQLARVPAAAEPAAEFIQRRPVVEPDCLYVLISQSGETLDTLHAHRYLRRHPVQTLSFVNVVGSSLDRDSGASIHLRADKEVSVASTKVVTNMQIAGLALAAWLARADYGARSAELLELDLALPILPTILADLLAGKDAEIRAAAESVHAYRSMYYLGRGASWPVAREGAQKIKEISYIHAEAYQSSELKHGPLALVDPEHVSVVVAANDDSGNQDATLVSQIQARAGNVVVFSQHQTCEFGATTIRLPAIHPLLDHIVMGVALQLFAYHTATILDRDVDRPRNLAKSVTVE</sequence>
<evidence type="ECO:0000256" key="1">
    <source>
        <dbReference type="ARBA" id="ARBA00001031"/>
    </source>
</evidence>
<evidence type="ECO:0000313" key="11">
    <source>
        <dbReference type="Proteomes" id="UP000199501"/>
    </source>
</evidence>
<dbReference type="AlphaFoldDB" id="A0A1G6JUH7"/>
<dbReference type="GO" id="GO:0006002">
    <property type="term" value="P:fructose 6-phosphate metabolic process"/>
    <property type="evidence" value="ECO:0007669"/>
    <property type="project" value="TreeGrafter"/>
</dbReference>
<feature type="domain" description="SIS" evidence="9">
    <location>
        <begin position="449"/>
        <end position="587"/>
    </location>
</feature>
<feature type="domain" description="Glutamine amidotransferase type-2" evidence="8">
    <location>
        <begin position="2"/>
        <end position="218"/>
    </location>
</feature>
<organism evidence="10 11">
    <name type="scientific">Actinokineospora iranica</name>
    <dbReference type="NCBI Taxonomy" id="1271860"/>
    <lineage>
        <taxon>Bacteria</taxon>
        <taxon>Bacillati</taxon>
        <taxon>Actinomycetota</taxon>
        <taxon>Actinomycetes</taxon>
        <taxon>Pseudonocardiales</taxon>
        <taxon>Pseudonocardiaceae</taxon>
        <taxon>Actinokineospora</taxon>
    </lineage>
</organism>
<dbReference type="STRING" id="1271860.SAMN05216174_101565"/>
<dbReference type="Proteomes" id="UP000199501">
    <property type="component" value="Unassembled WGS sequence"/>
</dbReference>
<keyword evidence="11" id="KW-1185">Reference proteome</keyword>
<gene>
    <name evidence="10" type="ORF">SAMN05216174_101565</name>
</gene>
<dbReference type="PANTHER" id="PTHR10937:SF0">
    <property type="entry name" value="GLUTAMINE--FRUCTOSE-6-PHOSPHATE TRANSAMINASE (ISOMERIZING)"/>
    <property type="match status" value="1"/>
</dbReference>
<dbReference type="Gene3D" id="3.40.50.10490">
    <property type="entry name" value="Glucose-6-phosphate isomerase like protein, domain 1"/>
    <property type="match status" value="2"/>
</dbReference>
<dbReference type="GO" id="GO:0004360">
    <property type="term" value="F:glutamine-fructose-6-phosphate transaminase (isomerizing) activity"/>
    <property type="evidence" value="ECO:0007669"/>
    <property type="project" value="UniProtKB-EC"/>
</dbReference>
<feature type="domain" description="SIS" evidence="9">
    <location>
        <begin position="274"/>
        <end position="415"/>
    </location>
</feature>
<evidence type="ECO:0000313" key="10">
    <source>
        <dbReference type="EMBL" id="SDC22374.1"/>
    </source>
</evidence>
<dbReference type="RefSeq" id="WP_091447855.1">
    <property type="nucleotide sequence ID" value="NZ_FMZZ01000001.1"/>
</dbReference>
<dbReference type="CDD" id="cd05008">
    <property type="entry name" value="SIS_GlmS_GlmD_1"/>
    <property type="match status" value="1"/>
</dbReference>
<dbReference type="SUPFAM" id="SSF56235">
    <property type="entry name" value="N-terminal nucleophile aminohydrolases (Ntn hydrolases)"/>
    <property type="match status" value="1"/>
</dbReference>
<dbReference type="GO" id="GO:0097367">
    <property type="term" value="F:carbohydrate derivative binding"/>
    <property type="evidence" value="ECO:0007669"/>
    <property type="project" value="InterPro"/>
</dbReference>
<dbReference type="SUPFAM" id="SSF53697">
    <property type="entry name" value="SIS domain"/>
    <property type="match status" value="1"/>
</dbReference>
<protein>
    <recommendedName>
        <fullName evidence="3">Glutamine--fructose-6-phosphate aminotransferase [isomerizing]</fullName>
        <ecNumber evidence="2">2.6.1.16</ecNumber>
    </recommendedName>
</protein>
<keyword evidence="6" id="KW-0677">Repeat</keyword>
<dbReference type="PROSITE" id="PS51464">
    <property type="entry name" value="SIS"/>
    <property type="match status" value="2"/>
</dbReference>
<dbReference type="EC" id="2.6.1.16" evidence="2"/>
<evidence type="ECO:0000256" key="7">
    <source>
        <dbReference type="ARBA" id="ARBA00022962"/>
    </source>
</evidence>